<dbReference type="PROSITE" id="PS50105">
    <property type="entry name" value="SAM_DOMAIN"/>
    <property type="match status" value="2"/>
</dbReference>
<dbReference type="Gene3D" id="1.10.150.50">
    <property type="entry name" value="Transcription Factor, Ets-1"/>
    <property type="match status" value="2"/>
</dbReference>
<evidence type="ECO:0000313" key="2">
    <source>
        <dbReference type="EMBL" id="CAH3028233.1"/>
    </source>
</evidence>
<protein>
    <recommendedName>
        <fullName evidence="1">SAM domain-containing protein</fullName>
    </recommendedName>
</protein>
<dbReference type="PANTHER" id="PTHR12301">
    <property type="entry name" value="SAM-DOMAIN, SH3 AND NUCLEAR LOCALIZATION SIGNALS PROTEIN RELATED"/>
    <property type="match status" value="1"/>
</dbReference>
<feature type="domain" description="SAM" evidence="1">
    <location>
        <begin position="3"/>
        <end position="67"/>
    </location>
</feature>
<dbReference type="Pfam" id="PF07647">
    <property type="entry name" value="SAM_2"/>
    <property type="match status" value="1"/>
</dbReference>
<feature type="domain" description="SAM" evidence="1">
    <location>
        <begin position="61"/>
        <end position="127"/>
    </location>
</feature>
<sequence>MAVSGNVVKTFLEKINLEKYSGRLVGQGYQTALDLCLLNEEDLNLISVTDKEDREKILQAASELDIEVWLNHMELDSYINEFKREGIHSVKDLRAHEISDDLLDALEVMIPGHRKRIKTAVSFLNSNISGPDDVSVSAVVIGYWGQPTEMEGNNFDFLCVPGFLKSSTGEDAQSSGLIQFIVDSGSEVGVTVTSQFIKDLQLEYLHNIESRGVHATRDRPVYRGVLKLGLEEFEVEVMPDRFCTVGAVVMRKFKHFINGHLHRWLKDDPQAPDNPPSQVEDC</sequence>
<dbReference type="Pfam" id="PF00536">
    <property type="entry name" value="SAM_1"/>
    <property type="match status" value="1"/>
</dbReference>
<proteinExistence type="predicted"/>
<dbReference type="InterPro" id="IPR001660">
    <property type="entry name" value="SAM"/>
</dbReference>
<comment type="caution">
    <text evidence="2">The sequence shown here is derived from an EMBL/GenBank/DDBJ whole genome shotgun (WGS) entry which is preliminary data.</text>
</comment>
<keyword evidence="3" id="KW-1185">Reference proteome</keyword>
<evidence type="ECO:0000313" key="3">
    <source>
        <dbReference type="Proteomes" id="UP001159427"/>
    </source>
</evidence>
<organism evidence="2 3">
    <name type="scientific">Porites evermanni</name>
    <dbReference type="NCBI Taxonomy" id="104178"/>
    <lineage>
        <taxon>Eukaryota</taxon>
        <taxon>Metazoa</taxon>
        <taxon>Cnidaria</taxon>
        <taxon>Anthozoa</taxon>
        <taxon>Hexacorallia</taxon>
        <taxon>Scleractinia</taxon>
        <taxon>Fungiina</taxon>
        <taxon>Poritidae</taxon>
        <taxon>Porites</taxon>
    </lineage>
</organism>
<name>A0ABN8MIB2_9CNID</name>
<reference evidence="2 3" key="1">
    <citation type="submission" date="2022-05" db="EMBL/GenBank/DDBJ databases">
        <authorList>
            <consortium name="Genoscope - CEA"/>
            <person name="William W."/>
        </authorList>
    </citation>
    <scope>NUCLEOTIDE SEQUENCE [LARGE SCALE GENOMIC DNA]</scope>
</reference>
<dbReference type="InterPro" id="IPR013761">
    <property type="entry name" value="SAM/pointed_sf"/>
</dbReference>
<dbReference type="Proteomes" id="UP001159427">
    <property type="component" value="Unassembled WGS sequence"/>
</dbReference>
<gene>
    <name evidence="2" type="ORF">PEVE_00033442</name>
</gene>
<dbReference type="SMART" id="SM00454">
    <property type="entry name" value="SAM"/>
    <property type="match status" value="2"/>
</dbReference>
<dbReference type="EMBL" id="CALNXI010000498">
    <property type="protein sequence ID" value="CAH3028233.1"/>
    <property type="molecule type" value="Genomic_DNA"/>
</dbReference>
<dbReference type="InterPro" id="IPR051725">
    <property type="entry name" value="SAM-SH3_domain_protein"/>
</dbReference>
<evidence type="ECO:0000259" key="1">
    <source>
        <dbReference type="PROSITE" id="PS50105"/>
    </source>
</evidence>
<dbReference type="SUPFAM" id="SSF47769">
    <property type="entry name" value="SAM/Pointed domain"/>
    <property type="match status" value="2"/>
</dbReference>
<accession>A0ABN8MIB2</accession>
<dbReference type="PANTHER" id="PTHR12301:SF10">
    <property type="match status" value="1"/>
</dbReference>